<comment type="caution">
    <text evidence="1">The sequence shown here is derived from an EMBL/GenBank/DDBJ whole genome shotgun (WGS) entry which is preliminary data.</text>
</comment>
<evidence type="ECO:0000313" key="1">
    <source>
        <dbReference type="EMBL" id="MDZ7282135.1"/>
    </source>
</evidence>
<proteinExistence type="predicted"/>
<dbReference type="EMBL" id="JAOBTW010000007">
    <property type="protein sequence ID" value="MDZ7282135.1"/>
    <property type="molecule type" value="Genomic_DNA"/>
</dbReference>
<accession>A0ABU5LQB6</accession>
<dbReference type="CDD" id="cd21631">
    <property type="entry name" value="RHH_CopG_NikR-like"/>
    <property type="match status" value="1"/>
</dbReference>
<reference evidence="2" key="1">
    <citation type="submission" date="2023-07" db="EMBL/GenBank/DDBJ databases">
        <title>Whole genome sequence analysis of rice epiphytic Sphingomonas sanguinis OsEp_Plm_15B2.</title>
        <authorList>
            <person name="Sahu K.P."/>
            <person name="Asharani P."/>
            <person name="Reddy B."/>
            <person name="Kumar A."/>
        </authorList>
    </citation>
    <scope>NUCLEOTIDE SEQUENCE [LARGE SCALE GENOMIC DNA]</scope>
    <source>
        <strain evidence="2">OsEp_Plm_15B2</strain>
    </source>
</reference>
<evidence type="ECO:0000313" key="2">
    <source>
        <dbReference type="Proteomes" id="UP001292182"/>
    </source>
</evidence>
<keyword evidence="2" id="KW-1185">Reference proteome</keyword>
<organism evidence="1 2">
    <name type="scientific">Sphingomonas sanguinis</name>
    <dbReference type="NCBI Taxonomy" id="33051"/>
    <lineage>
        <taxon>Bacteria</taxon>
        <taxon>Pseudomonadati</taxon>
        <taxon>Pseudomonadota</taxon>
        <taxon>Alphaproteobacteria</taxon>
        <taxon>Sphingomonadales</taxon>
        <taxon>Sphingomonadaceae</taxon>
        <taxon>Sphingomonas</taxon>
    </lineage>
</organism>
<protein>
    <submittedName>
        <fullName evidence="1">Type II toxin-antitoxin system VapB family antitoxin</fullName>
    </submittedName>
</protein>
<gene>
    <name evidence="1" type="ORF">N4G62_08860</name>
</gene>
<dbReference type="Proteomes" id="UP001292182">
    <property type="component" value="Unassembled WGS sequence"/>
</dbReference>
<sequence length="88" mass="9878">MAERDPYPPLTLGTETREQVARAARRLGVSEEEVIRRALAEMLGKPEPVPTRPNLRDWLAEYRRQHPLPPPTGLAADKAFYDDLSGGL</sequence>
<dbReference type="RefSeq" id="WP_322539227.1">
    <property type="nucleotide sequence ID" value="NZ_JAOBTW010000007.1"/>
</dbReference>
<name>A0ABU5LQB6_9SPHN</name>